<keyword evidence="4" id="KW-1133">Transmembrane helix</keyword>
<protein>
    <submittedName>
        <fullName evidence="7">Lysosome membrane protein 2-like protein</fullName>
    </submittedName>
</protein>
<feature type="non-terminal residue" evidence="7">
    <location>
        <position position="1"/>
    </location>
</feature>
<reference evidence="7" key="1">
    <citation type="submission" date="2022-08" db="EMBL/GenBank/DDBJ databases">
        <title>Genome sequencing of akame (Lates japonicus).</title>
        <authorList>
            <person name="Hashiguchi Y."/>
            <person name="Takahashi H."/>
        </authorList>
    </citation>
    <scope>NUCLEOTIDE SEQUENCE</scope>
    <source>
        <strain evidence="7">Kochi</strain>
    </source>
</reference>
<keyword evidence="5" id="KW-0472">Membrane</keyword>
<evidence type="ECO:0000256" key="2">
    <source>
        <dbReference type="ARBA" id="ARBA00010532"/>
    </source>
</evidence>
<sequence length="199" mass="22787">MVKKEVVLKNGTEAFDAWENPPAPIYMQFYFFNLTNPLEVLDGDRPAVVEIGPYTYREYRPMEQVDFQDNGTKVAAVNTKTYIFQPNMSRGPESDLIRTVNIPALTVMEKFKDSSFEANLISSYMKATDEGMFTTRTVGELLWGYEDSLLKALSTFKPDLDDVFGLFYKSNASNDGQYVFFTGQKNYKDFARVDTWNGE</sequence>
<dbReference type="GO" id="GO:0005044">
    <property type="term" value="F:scavenger receptor activity"/>
    <property type="evidence" value="ECO:0007669"/>
    <property type="project" value="InterPro"/>
</dbReference>
<comment type="similarity">
    <text evidence="2">Belongs to the CD36 family.</text>
</comment>
<dbReference type="InterPro" id="IPR002159">
    <property type="entry name" value="CD36_fam"/>
</dbReference>
<evidence type="ECO:0000313" key="8">
    <source>
        <dbReference type="Proteomes" id="UP001279410"/>
    </source>
</evidence>
<gene>
    <name evidence="7" type="ORF">AKAME5_002808700</name>
</gene>
<dbReference type="Pfam" id="PF01130">
    <property type="entry name" value="CD36"/>
    <property type="match status" value="1"/>
</dbReference>
<evidence type="ECO:0000256" key="6">
    <source>
        <dbReference type="ARBA" id="ARBA00023180"/>
    </source>
</evidence>
<dbReference type="PANTHER" id="PTHR11923">
    <property type="entry name" value="SCAVENGER RECEPTOR CLASS B TYPE-1 SR-B1"/>
    <property type="match status" value="1"/>
</dbReference>
<dbReference type="GO" id="GO:0005764">
    <property type="term" value="C:lysosome"/>
    <property type="evidence" value="ECO:0007669"/>
    <property type="project" value="InterPro"/>
</dbReference>
<evidence type="ECO:0000256" key="5">
    <source>
        <dbReference type="ARBA" id="ARBA00023136"/>
    </source>
</evidence>
<dbReference type="PRINTS" id="PR01609">
    <property type="entry name" value="CD36FAMILY"/>
</dbReference>
<dbReference type="GO" id="GO:0006898">
    <property type="term" value="P:receptor-mediated endocytosis"/>
    <property type="evidence" value="ECO:0007669"/>
    <property type="project" value="TreeGrafter"/>
</dbReference>
<dbReference type="GO" id="GO:0006622">
    <property type="term" value="P:protein targeting to lysosome"/>
    <property type="evidence" value="ECO:0007669"/>
    <property type="project" value="TreeGrafter"/>
</dbReference>
<keyword evidence="8" id="KW-1185">Reference proteome</keyword>
<keyword evidence="6" id="KW-0325">Glycoprotein</keyword>
<name>A0AAD3MCN1_LATJO</name>
<dbReference type="AlphaFoldDB" id="A0AAD3MCN1"/>
<organism evidence="7 8">
    <name type="scientific">Lates japonicus</name>
    <name type="common">Japanese lates</name>
    <dbReference type="NCBI Taxonomy" id="270547"/>
    <lineage>
        <taxon>Eukaryota</taxon>
        <taxon>Metazoa</taxon>
        <taxon>Chordata</taxon>
        <taxon>Craniata</taxon>
        <taxon>Vertebrata</taxon>
        <taxon>Euteleostomi</taxon>
        <taxon>Actinopterygii</taxon>
        <taxon>Neopterygii</taxon>
        <taxon>Teleostei</taxon>
        <taxon>Neoteleostei</taxon>
        <taxon>Acanthomorphata</taxon>
        <taxon>Carangaria</taxon>
        <taxon>Carangaria incertae sedis</taxon>
        <taxon>Centropomidae</taxon>
        <taxon>Lates</taxon>
    </lineage>
</organism>
<dbReference type="InterPro" id="IPR005429">
    <property type="entry name" value="LimpII"/>
</dbReference>
<evidence type="ECO:0000256" key="1">
    <source>
        <dbReference type="ARBA" id="ARBA00004370"/>
    </source>
</evidence>
<evidence type="ECO:0000256" key="4">
    <source>
        <dbReference type="ARBA" id="ARBA00022989"/>
    </source>
</evidence>
<proteinExistence type="inferred from homology"/>
<evidence type="ECO:0000256" key="3">
    <source>
        <dbReference type="ARBA" id="ARBA00022692"/>
    </source>
</evidence>
<keyword evidence="3" id="KW-0812">Transmembrane</keyword>
<accession>A0AAD3MCN1</accession>
<dbReference type="PRINTS" id="PR01611">
    <property type="entry name" value="LIMPII"/>
</dbReference>
<dbReference type="Proteomes" id="UP001279410">
    <property type="component" value="Unassembled WGS sequence"/>
</dbReference>
<evidence type="ECO:0000313" key="7">
    <source>
        <dbReference type="EMBL" id="GLD51215.1"/>
    </source>
</evidence>
<comment type="caution">
    <text evidence="7">The sequence shown here is derived from an EMBL/GenBank/DDBJ whole genome shotgun (WGS) entry which is preliminary data.</text>
</comment>
<dbReference type="GO" id="GO:0016020">
    <property type="term" value="C:membrane"/>
    <property type="evidence" value="ECO:0007669"/>
    <property type="project" value="UniProtKB-SubCell"/>
</dbReference>
<dbReference type="EMBL" id="BRZM01003641">
    <property type="protein sequence ID" value="GLD51215.1"/>
    <property type="molecule type" value="Genomic_DNA"/>
</dbReference>
<dbReference type="PANTHER" id="PTHR11923:SF112">
    <property type="entry name" value="LYSOSOME MEMBRANE PROTEIN 2"/>
    <property type="match status" value="1"/>
</dbReference>
<comment type="subcellular location">
    <subcellularLocation>
        <location evidence="1">Membrane</location>
    </subcellularLocation>
</comment>